<dbReference type="Pfam" id="PF00657">
    <property type="entry name" value="Lipase_GDSL"/>
    <property type="match status" value="1"/>
</dbReference>
<dbReference type="Proteomes" id="UP000053201">
    <property type="component" value="Unassembled WGS sequence"/>
</dbReference>
<dbReference type="PANTHER" id="PTHR21325:SF31">
    <property type="entry name" value="GH22081P-RELATED"/>
    <property type="match status" value="1"/>
</dbReference>
<feature type="signal peptide" evidence="1">
    <location>
        <begin position="1"/>
        <end position="21"/>
    </location>
</feature>
<keyword evidence="1" id="KW-0732">Signal</keyword>
<dbReference type="RefSeq" id="XP_016604237.1">
    <property type="nucleotide sequence ID" value="XM_016756509.1"/>
</dbReference>
<evidence type="ECO:0000313" key="2">
    <source>
        <dbReference type="EMBL" id="KNC96197.1"/>
    </source>
</evidence>
<dbReference type="InterPro" id="IPR001087">
    <property type="entry name" value="GDSL"/>
</dbReference>
<dbReference type="STRING" id="645134.A0A0L0H4R9"/>
<evidence type="ECO:0008006" key="4">
    <source>
        <dbReference type="Google" id="ProtNLM"/>
    </source>
</evidence>
<dbReference type="InterPro" id="IPR036514">
    <property type="entry name" value="SGNH_hydro_sf"/>
</dbReference>
<dbReference type="InterPro" id="IPR038885">
    <property type="entry name" value="PLB1"/>
</dbReference>
<evidence type="ECO:0000256" key="1">
    <source>
        <dbReference type="SAM" id="SignalP"/>
    </source>
</evidence>
<dbReference type="GO" id="GO:0004620">
    <property type="term" value="F:phospholipase activity"/>
    <property type="evidence" value="ECO:0007669"/>
    <property type="project" value="InterPro"/>
</dbReference>
<dbReference type="GeneID" id="27691520"/>
<sequence>MAPLHNILTTLLLGSISLAAALPANITTSAVNLEGSFVNDIAKCPRLTKRTSVPTNVADVRPDDLKVVLALGDSITAAFAAKGHQITKPFELLDEHRGLSFAMGGDKGAVSLANFFKAYAPEVKGPSTGQHLVTVCYGGLCNGLKYYPEDGFNVAQSGAMVENLDAELDLLITQVKANKNVDIQNDWKFLNILIGANDMCQACPGSLTGDKYEQSMRAIIEKLRANFPRLIVHIQTIFKVSQVWDITKDIPYCKTIRAFGLSMVCPCGFLGGDTFIGVGGRQMMDNAADTWNARLMKIAADYKGKYNDFAVVVDPATGGTPVKSFGQDFISNIDCFHPSVNAHQFIAKSVWNNLFLPSNKKATTYDTKRETSIYCPTEADRIQVL</sequence>
<organism evidence="2 3">
    <name type="scientific">Spizellomyces punctatus (strain DAOM BR117)</name>
    <dbReference type="NCBI Taxonomy" id="645134"/>
    <lineage>
        <taxon>Eukaryota</taxon>
        <taxon>Fungi</taxon>
        <taxon>Fungi incertae sedis</taxon>
        <taxon>Chytridiomycota</taxon>
        <taxon>Chytridiomycota incertae sedis</taxon>
        <taxon>Chytridiomycetes</taxon>
        <taxon>Spizellomycetales</taxon>
        <taxon>Spizellomycetaceae</taxon>
        <taxon>Spizellomyces</taxon>
    </lineage>
</organism>
<dbReference type="SUPFAM" id="SSF52266">
    <property type="entry name" value="SGNH hydrolase"/>
    <property type="match status" value="1"/>
</dbReference>
<dbReference type="Gene3D" id="3.40.50.1110">
    <property type="entry name" value="SGNH hydrolase"/>
    <property type="match status" value="1"/>
</dbReference>
<dbReference type="OMA" id="FCDAEHG"/>
<dbReference type="EMBL" id="KQ257470">
    <property type="protein sequence ID" value="KNC96197.1"/>
    <property type="molecule type" value="Genomic_DNA"/>
</dbReference>
<dbReference type="GO" id="GO:0006644">
    <property type="term" value="P:phospholipid metabolic process"/>
    <property type="evidence" value="ECO:0007669"/>
    <property type="project" value="TreeGrafter"/>
</dbReference>
<dbReference type="InParanoid" id="A0A0L0H4R9"/>
<protein>
    <recommendedName>
        <fullName evidence="4">SGNH hydrolase-type esterase domain-containing protein</fullName>
    </recommendedName>
</protein>
<dbReference type="VEuPathDB" id="FungiDB:SPPG_08351"/>
<name>A0A0L0H4R9_SPIPD</name>
<dbReference type="OrthoDB" id="10265800at2759"/>
<keyword evidence="3" id="KW-1185">Reference proteome</keyword>
<evidence type="ECO:0000313" key="3">
    <source>
        <dbReference type="Proteomes" id="UP000053201"/>
    </source>
</evidence>
<dbReference type="AlphaFoldDB" id="A0A0L0H4R9"/>
<dbReference type="PANTHER" id="PTHR21325">
    <property type="entry name" value="PHOSPHOLIPASE B, PLB1"/>
    <property type="match status" value="1"/>
</dbReference>
<feature type="chain" id="PRO_5005539827" description="SGNH hydrolase-type esterase domain-containing protein" evidence="1">
    <location>
        <begin position="22"/>
        <end position="385"/>
    </location>
</feature>
<reference evidence="2 3" key="1">
    <citation type="submission" date="2009-08" db="EMBL/GenBank/DDBJ databases">
        <title>The Genome Sequence of Spizellomyces punctatus strain DAOM BR117.</title>
        <authorList>
            <consortium name="The Broad Institute Genome Sequencing Platform"/>
            <person name="Russ C."/>
            <person name="Cuomo C."/>
            <person name="Shea T."/>
            <person name="Young S.K."/>
            <person name="Zeng Q."/>
            <person name="Koehrsen M."/>
            <person name="Haas B."/>
            <person name="Borodovsky M."/>
            <person name="Guigo R."/>
            <person name="Alvarado L."/>
            <person name="Berlin A."/>
            <person name="Bochicchio J."/>
            <person name="Borenstein D."/>
            <person name="Chapman S."/>
            <person name="Chen Z."/>
            <person name="Engels R."/>
            <person name="Freedman E."/>
            <person name="Gellesch M."/>
            <person name="Goldberg J."/>
            <person name="Griggs A."/>
            <person name="Gujja S."/>
            <person name="Heiman D."/>
            <person name="Hepburn T."/>
            <person name="Howarth C."/>
            <person name="Jen D."/>
            <person name="Larson L."/>
            <person name="Lewis B."/>
            <person name="Mehta T."/>
            <person name="Park D."/>
            <person name="Pearson M."/>
            <person name="Roberts A."/>
            <person name="Saif S."/>
            <person name="Shenoy N."/>
            <person name="Sisk P."/>
            <person name="Stolte C."/>
            <person name="Sykes S."/>
            <person name="Thomson T."/>
            <person name="Walk T."/>
            <person name="White J."/>
            <person name="Yandava C."/>
            <person name="Burger G."/>
            <person name="Gray M.W."/>
            <person name="Holland P.W.H."/>
            <person name="King N."/>
            <person name="Lang F.B.F."/>
            <person name="Roger A.J."/>
            <person name="Ruiz-Trillo I."/>
            <person name="Lander E."/>
            <person name="Nusbaum C."/>
        </authorList>
    </citation>
    <scope>NUCLEOTIDE SEQUENCE [LARGE SCALE GENOMIC DNA]</scope>
    <source>
        <strain evidence="2 3">DAOM BR117</strain>
    </source>
</reference>
<gene>
    <name evidence="2" type="ORF">SPPG_08351</name>
</gene>
<proteinExistence type="predicted"/>
<dbReference type="eggNOG" id="KOG3670">
    <property type="taxonomic scope" value="Eukaryota"/>
</dbReference>
<accession>A0A0L0H4R9</accession>